<dbReference type="Proteomes" id="UP000033657">
    <property type="component" value="Unassembled WGS sequence"/>
</dbReference>
<dbReference type="PANTHER" id="PTHR42734">
    <property type="entry name" value="METAL TRANSPORT SYSTEM ATP-BINDING PROTEIN TM_0124-RELATED"/>
    <property type="match status" value="1"/>
</dbReference>
<keyword evidence="3" id="KW-0547">Nucleotide-binding</keyword>
<sequence>MYIKRQEENNCMIRIENLSVSYKETLALKDISLVLHGPTITGIIGPNGAGKSTLLKSMLGIIPHEGQAFLDDKEFKKSLHRVAYVEQKIHIDYNFPIKVKECVSLGLYPSIPLFHTLKASHWKKVADALEIVGLSDYADRQISQLSGGQFQRVLIARCLVQEADYIFLDEPFVGIDSVSEEIIMNTLRDLKKAGKTVLIVHHDLSKVPHYFDQVMLLNRELVAIGSTEETFTEVNLKKAYGSKLFFNGGDL</sequence>
<dbReference type="FunFam" id="3.40.50.300:FF:000134">
    <property type="entry name" value="Iron-enterobactin ABC transporter ATP-binding protein"/>
    <property type="match status" value="1"/>
</dbReference>
<dbReference type="GO" id="GO:0016887">
    <property type="term" value="F:ATP hydrolysis activity"/>
    <property type="evidence" value="ECO:0007669"/>
    <property type="project" value="InterPro"/>
</dbReference>
<dbReference type="CDD" id="cd03235">
    <property type="entry name" value="ABC_Metallic_Cations"/>
    <property type="match status" value="1"/>
</dbReference>
<dbReference type="AlphaFoldDB" id="A0A0F2D607"/>
<keyword evidence="4 6" id="KW-0067">ATP-binding</keyword>
<dbReference type="PATRIC" id="fig|28037.209.peg.80"/>
<dbReference type="GO" id="GO:0005524">
    <property type="term" value="F:ATP binding"/>
    <property type="evidence" value="ECO:0007669"/>
    <property type="project" value="UniProtKB-KW"/>
</dbReference>
<proteinExistence type="inferred from homology"/>
<comment type="caution">
    <text evidence="6">The sequence shown here is derived from an EMBL/GenBank/DDBJ whole genome shotgun (WGS) entry which is preliminary data.</text>
</comment>
<evidence type="ECO:0000259" key="5">
    <source>
        <dbReference type="PROSITE" id="PS50893"/>
    </source>
</evidence>
<dbReference type="InterPro" id="IPR003593">
    <property type="entry name" value="AAA+_ATPase"/>
</dbReference>
<evidence type="ECO:0000313" key="7">
    <source>
        <dbReference type="Proteomes" id="UP000033657"/>
    </source>
</evidence>
<evidence type="ECO:0000313" key="6">
    <source>
        <dbReference type="EMBL" id="KJQ64956.1"/>
    </source>
</evidence>
<accession>A0A0F2D607</accession>
<dbReference type="SUPFAM" id="SSF52540">
    <property type="entry name" value="P-loop containing nucleoside triphosphate hydrolases"/>
    <property type="match status" value="1"/>
</dbReference>
<keyword evidence="2" id="KW-0813">Transport</keyword>
<protein>
    <submittedName>
        <fullName evidence="6">Manganese ABC transporter ATP-binding protein</fullName>
    </submittedName>
</protein>
<evidence type="ECO:0000256" key="4">
    <source>
        <dbReference type="ARBA" id="ARBA00022840"/>
    </source>
</evidence>
<dbReference type="PANTHER" id="PTHR42734:SF5">
    <property type="entry name" value="IRON TRANSPORT SYSTEM ATP-BINDING PROTEIN HI_0361-RELATED"/>
    <property type="match status" value="1"/>
</dbReference>
<dbReference type="InterPro" id="IPR003439">
    <property type="entry name" value="ABC_transporter-like_ATP-bd"/>
</dbReference>
<evidence type="ECO:0000256" key="1">
    <source>
        <dbReference type="ARBA" id="ARBA00005417"/>
    </source>
</evidence>
<comment type="similarity">
    <text evidence="1">Belongs to the ABC transporter superfamily.</text>
</comment>
<dbReference type="InterPro" id="IPR027417">
    <property type="entry name" value="P-loop_NTPase"/>
</dbReference>
<dbReference type="PROSITE" id="PS50893">
    <property type="entry name" value="ABC_TRANSPORTER_2"/>
    <property type="match status" value="1"/>
</dbReference>
<dbReference type="PROSITE" id="PS00211">
    <property type="entry name" value="ABC_TRANSPORTER_1"/>
    <property type="match status" value="1"/>
</dbReference>
<organism evidence="6 7">
    <name type="scientific">Streptococcus oralis subsp. oralis</name>
    <dbReference type="NCBI Taxonomy" id="1891914"/>
    <lineage>
        <taxon>Bacteria</taxon>
        <taxon>Bacillati</taxon>
        <taxon>Bacillota</taxon>
        <taxon>Bacilli</taxon>
        <taxon>Lactobacillales</taxon>
        <taxon>Streptococcaceae</taxon>
        <taxon>Streptococcus</taxon>
    </lineage>
</organism>
<dbReference type="EMBL" id="JYGM01000001">
    <property type="protein sequence ID" value="KJQ64956.1"/>
    <property type="molecule type" value="Genomic_DNA"/>
</dbReference>
<evidence type="ECO:0000256" key="2">
    <source>
        <dbReference type="ARBA" id="ARBA00022448"/>
    </source>
</evidence>
<dbReference type="SMART" id="SM00382">
    <property type="entry name" value="AAA"/>
    <property type="match status" value="1"/>
</dbReference>
<reference evidence="6 7" key="1">
    <citation type="submission" date="2015-02" db="EMBL/GenBank/DDBJ databases">
        <title>Evolution of amylase-binding proteins of oral streptococcal species.</title>
        <authorList>
            <person name="Haase E.M."/>
        </authorList>
    </citation>
    <scope>NUCLEOTIDE SEQUENCE [LARGE SCALE GENOMIC DNA]</scope>
    <source>
        <strain evidence="6 7">COL85/1862</strain>
    </source>
</reference>
<name>A0A0F2D607_STROR</name>
<evidence type="ECO:0000256" key="3">
    <source>
        <dbReference type="ARBA" id="ARBA00022741"/>
    </source>
</evidence>
<dbReference type="Pfam" id="PF00005">
    <property type="entry name" value="ABC_tran"/>
    <property type="match status" value="1"/>
</dbReference>
<dbReference type="Gene3D" id="3.40.50.300">
    <property type="entry name" value="P-loop containing nucleotide triphosphate hydrolases"/>
    <property type="match status" value="1"/>
</dbReference>
<gene>
    <name evidence="6" type="primary">psaB</name>
    <name evidence="6" type="ORF">TZ87_00079</name>
</gene>
<dbReference type="InterPro" id="IPR017871">
    <property type="entry name" value="ABC_transporter-like_CS"/>
</dbReference>
<dbReference type="InterPro" id="IPR050153">
    <property type="entry name" value="Metal_Ion_Import_ABC"/>
</dbReference>
<feature type="domain" description="ABC transporter" evidence="5">
    <location>
        <begin position="13"/>
        <end position="244"/>
    </location>
</feature>